<sequence length="80" mass="9212">MRDWKKQKQKKNGKLLVTLIACLRSRTTADDDEENIAGKTDGEGRKKSEKRPRTALVIRAMRKHQQSPVRFGSRRTAVCM</sequence>
<evidence type="ECO:0000256" key="1">
    <source>
        <dbReference type="SAM" id="MobiDB-lite"/>
    </source>
</evidence>
<organism evidence="3">
    <name type="scientific">Anopheles marajoara</name>
    <dbReference type="NCBI Taxonomy" id="58244"/>
    <lineage>
        <taxon>Eukaryota</taxon>
        <taxon>Metazoa</taxon>
        <taxon>Ecdysozoa</taxon>
        <taxon>Arthropoda</taxon>
        <taxon>Hexapoda</taxon>
        <taxon>Insecta</taxon>
        <taxon>Pterygota</taxon>
        <taxon>Neoptera</taxon>
        <taxon>Endopterygota</taxon>
        <taxon>Diptera</taxon>
        <taxon>Nematocera</taxon>
        <taxon>Culicoidea</taxon>
        <taxon>Culicidae</taxon>
        <taxon>Anophelinae</taxon>
        <taxon>Anopheles</taxon>
    </lineage>
</organism>
<proteinExistence type="predicted"/>
<feature type="region of interest" description="Disordered" evidence="1">
    <location>
        <begin position="29"/>
        <end position="52"/>
    </location>
</feature>
<protein>
    <submittedName>
        <fullName evidence="3">Putative secreted protein</fullName>
    </submittedName>
</protein>
<dbReference type="AlphaFoldDB" id="A0A2M4CBI4"/>
<evidence type="ECO:0000313" key="3">
    <source>
        <dbReference type="EMBL" id="MBW62693.1"/>
    </source>
</evidence>
<feature type="signal peptide" evidence="2">
    <location>
        <begin position="1"/>
        <end position="29"/>
    </location>
</feature>
<name>A0A2M4CBI4_9DIPT</name>
<accession>A0A2M4CBI4</accession>
<feature type="chain" id="PRO_5014921564" evidence="2">
    <location>
        <begin position="30"/>
        <end position="80"/>
    </location>
</feature>
<reference evidence="3" key="1">
    <citation type="submission" date="2018-01" db="EMBL/GenBank/DDBJ databases">
        <title>An insight into the sialome of Amazonian anophelines.</title>
        <authorList>
            <person name="Ribeiro J.M."/>
            <person name="Scarpassa V."/>
            <person name="Calvo E."/>
        </authorList>
    </citation>
    <scope>NUCLEOTIDE SEQUENCE</scope>
    <source>
        <tissue evidence="3">Salivary glands</tissue>
    </source>
</reference>
<keyword evidence="2" id="KW-0732">Signal</keyword>
<dbReference type="EMBL" id="GGFJ01013552">
    <property type="protein sequence ID" value="MBW62693.1"/>
    <property type="molecule type" value="Transcribed_RNA"/>
</dbReference>
<evidence type="ECO:0000256" key="2">
    <source>
        <dbReference type="SAM" id="SignalP"/>
    </source>
</evidence>